<accession>A0ACC1D8S1</accession>
<evidence type="ECO:0000313" key="1">
    <source>
        <dbReference type="EMBL" id="KAJ0180255.1"/>
    </source>
</evidence>
<comment type="caution">
    <text evidence="1">The sequence shown here is derived from an EMBL/GenBank/DDBJ whole genome shotgun (WGS) entry which is preliminary data.</text>
</comment>
<dbReference type="Proteomes" id="UP000824533">
    <property type="component" value="Linkage Group LG06"/>
</dbReference>
<protein>
    <submittedName>
        <fullName evidence="1">Uncharacterized protein</fullName>
    </submittedName>
</protein>
<keyword evidence="2" id="KW-1185">Reference proteome</keyword>
<organism evidence="1 2">
    <name type="scientific">Dendrolimus kikuchii</name>
    <dbReference type="NCBI Taxonomy" id="765133"/>
    <lineage>
        <taxon>Eukaryota</taxon>
        <taxon>Metazoa</taxon>
        <taxon>Ecdysozoa</taxon>
        <taxon>Arthropoda</taxon>
        <taxon>Hexapoda</taxon>
        <taxon>Insecta</taxon>
        <taxon>Pterygota</taxon>
        <taxon>Neoptera</taxon>
        <taxon>Endopterygota</taxon>
        <taxon>Lepidoptera</taxon>
        <taxon>Glossata</taxon>
        <taxon>Ditrysia</taxon>
        <taxon>Bombycoidea</taxon>
        <taxon>Lasiocampidae</taxon>
        <taxon>Dendrolimus</taxon>
    </lineage>
</organism>
<proteinExistence type="predicted"/>
<name>A0ACC1D8S1_9NEOP</name>
<reference evidence="1 2" key="1">
    <citation type="journal article" date="2021" name="Front. Genet.">
        <title>Chromosome-Level Genome Assembly Reveals Significant Gene Expansion in the Toll and IMD Signaling Pathways of Dendrolimus kikuchii.</title>
        <authorList>
            <person name="Zhou J."/>
            <person name="Wu P."/>
            <person name="Xiong Z."/>
            <person name="Liu N."/>
            <person name="Zhao N."/>
            <person name="Ji M."/>
            <person name="Qiu Y."/>
            <person name="Yang B."/>
        </authorList>
    </citation>
    <scope>NUCLEOTIDE SEQUENCE [LARGE SCALE GENOMIC DNA]</scope>
    <source>
        <strain evidence="1">Ann1</strain>
    </source>
</reference>
<sequence length="476" mass="55787">MFIALKWLVGMAIAMWVAMCSLDFYFKRRKEVDLEDVLDFNIKPFDLYFKNLSKANIVEQKSRVNDIKAAKEQQTMVWQCVMFGAGALVVSLYNRKKEIISYMKSSLNYKLILVKIWRYFKLTAIFFNVAMLKYLKTLLVKLKKKILKLKMFLRYVSRPQESLNRAINLSLLQKLKEISMERKKLGQLLIAAIHENKNICTQYQLESMAKTRLVQHIEETQKQIKDNKTRYISFQQLYLVTSQENMFLKSRITKLTKEKENAEKNLMELLKEVFKSKDKDLKAYCSRFVVKTRENLLNSDVNSEIEKFLHKCKSPATTKSVWQFSRQSGVEISTTRSWPRYGNGLVSDILQEDCLVPLVSDAPKLKGLPGECIWTVKDKDGIIEKLYEYDYESDFDNGDTIRRIREYSVYHDKDCLLDFSSSRTLVHSASSIETLRNQYWNANNSISTERFLTDSSAFKNFMQSNKNIVMRASHPH</sequence>
<dbReference type="EMBL" id="CM034392">
    <property type="protein sequence ID" value="KAJ0180255.1"/>
    <property type="molecule type" value="Genomic_DNA"/>
</dbReference>
<gene>
    <name evidence="1" type="ORF">K1T71_003659</name>
</gene>
<evidence type="ECO:0000313" key="2">
    <source>
        <dbReference type="Proteomes" id="UP000824533"/>
    </source>
</evidence>